<dbReference type="Proteomes" id="UP000632766">
    <property type="component" value="Unassembled WGS sequence"/>
</dbReference>
<protein>
    <submittedName>
        <fullName evidence="1">Uncharacterized protein</fullName>
    </submittedName>
</protein>
<gene>
    <name evidence="1" type="ORF">I8748_05485</name>
</gene>
<name>A0A8J7HQG6_9NOST</name>
<proteinExistence type="predicted"/>
<keyword evidence="2" id="KW-1185">Reference proteome</keyword>
<organism evidence="1 2">
    <name type="scientific">Amazonocrinis nigriterrae CENA67</name>
    <dbReference type="NCBI Taxonomy" id="2794033"/>
    <lineage>
        <taxon>Bacteria</taxon>
        <taxon>Bacillati</taxon>
        <taxon>Cyanobacteriota</taxon>
        <taxon>Cyanophyceae</taxon>
        <taxon>Nostocales</taxon>
        <taxon>Nostocaceae</taxon>
        <taxon>Amazonocrinis</taxon>
        <taxon>Amazonocrinis nigriterrae</taxon>
    </lineage>
</organism>
<comment type="caution">
    <text evidence="1">The sequence shown here is derived from an EMBL/GenBank/DDBJ whole genome shotgun (WGS) entry which is preliminary data.</text>
</comment>
<dbReference type="EMBL" id="JAECZC010000007">
    <property type="protein sequence ID" value="MBH8561635.1"/>
    <property type="molecule type" value="Genomic_DNA"/>
</dbReference>
<accession>A0A8J7HQG6</accession>
<dbReference type="RefSeq" id="WP_198123641.1">
    <property type="nucleotide sequence ID" value="NZ_JAECZC010000007.1"/>
</dbReference>
<sequence length="66" mass="8126">MKCVLCNSDTWLDDDLHRSWCKNNHCRNSWGGDRERMRDFGLEIERMRREREDGYSDIYDIDERLI</sequence>
<reference evidence="1 2" key="1">
    <citation type="journal article" date="2021" name="Int. J. Syst. Evol. Microbiol.">
        <title>Amazonocrinis nigriterrae gen. nov., sp. nov., Atlanticothrix silvestris gen. nov., sp. nov. and Dendronalium phyllosphericum gen. nov., sp. nov., nostocacean cyanobacteria from Brazilian environments.</title>
        <authorList>
            <person name="Alvarenga D.O."/>
            <person name="Andreote A.P.D."/>
            <person name="Branco L.H.Z."/>
            <person name="Delbaje E."/>
            <person name="Cruz R.B."/>
            <person name="Varani A.M."/>
            <person name="Fiore M.F."/>
        </authorList>
    </citation>
    <scope>NUCLEOTIDE SEQUENCE [LARGE SCALE GENOMIC DNA]</scope>
    <source>
        <strain evidence="1 2">CENA67</strain>
    </source>
</reference>
<evidence type="ECO:0000313" key="1">
    <source>
        <dbReference type="EMBL" id="MBH8561635.1"/>
    </source>
</evidence>
<evidence type="ECO:0000313" key="2">
    <source>
        <dbReference type="Proteomes" id="UP000632766"/>
    </source>
</evidence>
<dbReference type="AlphaFoldDB" id="A0A8J7HQG6"/>